<feature type="compositionally biased region" description="Basic and acidic residues" evidence="1">
    <location>
        <begin position="230"/>
        <end position="324"/>
    </location>
</feature>
<dbReference type="PANTHER" id="PTHR34837">
    <property type="entry name" value="OS05G0595500 PROTEIN"/>
    <property type="match status" value="1"/>
</dbReference>
<protein>
    <submittedName>
        <fullName evidence="2">Uncharacterized protein</fullName>
    </submittedName>
</protein>
<evidence type="ECO:0000313" key="2">
    <source>
        <dbReference type="EMBL" id="JAT54864.1"/>
    </source>
</evidence>
<feature type="compositionally biased region" description="Basic and acidic residues" evidence="1">
    <location>
        <begin position="92"/>
        <end position="116"/>
    </location>
</feature>
<feature type="compositionally biased region" description="Basic and acidic residues" evidence="1">
    <location>
        <begin position="192"/>
        <end position="215"/>
    </location>
</feature>
<evidence type="ECO:0000256" key="1">
    <source>
        <dbReference type="SAM" id="MobiDB-lite"/>
    </source>
</evidence>
<feature type="compositionally biased region" description="Low complexity" evidence="1">
    <location>
        <begin position="47"/>
        <end position="68"/>
    </location>
</feature>
<sequence length="428" mass="47115">SSSSSSSWPPFPPLCSPHLPGSRRHRCSEVPALFARRPPSKAPPLPSLRAAAAAGSPPALLLLGDRSLGLGGGTMPRSSRHESSHRGHKHSSKDARDRSDSEEERNSRERKSREEPPAAAAAGGGGAASASRVSRDPESEKRRGSSLSLLPQQEKDVSGSGNGDYSGDRGKKRKDRPVDPAAAAERCNGGDGQDRLEDRELKGEEPRHSDLEGMAKVKVSAVDSKGWSSRRHEGSGERKEHSGGKDDDSAKRRSDKDYSRRESSIHHKDVKDRERERGSETDREQGSERDRESGTHRGRENLLEKERDRGSEREKKIQDIRQDGSSEASIRKHGGRAGSLEEEITVRGDVENTGESKKGRLYGFEDSMNANKVISSQQSDPSMTSTFFSTTMVSSQHDLRHILREELNQQMAALREYINQSISQLFND</sequence>
<proteinExistence type="predicted"/>
<dbReference type="AlphaFoldDB" id="A0A1D1YJS3"/>
<feature type="non-terminal residue" evidence="2">
    <location>
        <position position="1"/>
    </location>
</feature>
<dbReference type="EMBL" id="GDJX01013072">
    <property type="protein sequence ID" value="JAT54864.1"/>
    <property type="molecule type" value="Transcribed_RNA"/>
</dbReference>
<feature type="compositionally biased region" description="Basic and acidic residues" evidence="1">
    <location>
        <begin position="133"/>
        <end position="143"/>
    </location>
</feature>
<feature type="compositionally biased region" description="Basic and acidic residues" evidence="1">
    <location>
        <begin position="344"/>
        <end position="358"/>
    </location>
</feature>
<feature type="non-terminal residue" evidence="2">
    <location>
        <position position="428"/>
    </location>
</feature>
<gene>
    <name evidence="2" type="ORF">g.106293</name>
</gene>
<dbReference type="PANTHER" id="PTHR34837:SF1">
    <property type="entry name" value="LOW PROTEIN: ZINC FINGER CCCH DOMAIN PROTEIN"/>
    <property type="match status" value="1"/>
</dbReference>
<feature type="region of interest" description="Disordered" evidence="1">
    <location>
        <begin position="1"/>
        <end position="359"/>
    </location>
</feature>
<name>A0A1D1YJS3_9ARAE</name>
<accession>A0A1D1YJS3</accession>
<organism evidence="2">
    <name type="scientific">Anthurium amnicola</name>
    <dbReference type="NCBI Taxonomy" id="1678845"/>
    <lineage>
        <taxon>Eukaryota</taxon>
        <taxon>Viridiplantae</taxon>
        <taxon>Streptophyta</taxon>
        <taxon>Embryophyta</taxon>
        <taxon>Tracheophyta</taxon>
        <taxon>Spermatophyta</taxon>
        <taxon>Magnoliopsida</taxon>
        <taxon>Liliopsida</taxon>
        <taxon>Araceae</taxon>
        <taxon>Pothoideae</taxon>
        <taxon>Potheae</taxon>
        <taxon>Anthurium</taxon>
    </lineage>
</organism>
<reference evidence="2" key="1">
    <citation type="submission" date="2015-07" db="EMBL/GenBank/DDBJ databases">
        <title>Transcriptome Assembly of Anthurium amnicola.</title>
        <authorList>
            <person name="Suzuki J."/>
        </authorList>
    </citation>
    <scope>NUCLEOTIDE SEQUENCE</scope>
</reference>